<dbReference type="Pfam" id="PF00041">
    <property type="entry name" value="fn3"/>
    <property type="match status" value="1"/>
</dbReference>
<evidence type="ECO:0000313" key="3">
    <source>
        <dbReference type="Proteomes" id="UP001307168"/>
    </source>
</evidence>
<organism evidence="2 3">
    <name type="scientific">Peribacillus castrilensis</name>
    <dbReference type="NCBI Taxonomy" id="2897690"/>
    <lineage>
        <taxon>Bacteria</taxon>
        <taxon>Bacillati</taxon>
        <taxon>Bacillota</taxon>
        <taxon>Bacilli</taxon>
        <taxon>Bacillales</taxon>
        <taxon>Bacillaceae</taxon>
        <taxon>Peribacillus</taxon>
    </lineage>
</organism>
<evidence type="ECO:0000259" key="1">
    <source>
        <dbReference type="PROSITE" id="PS50853"/>
    </source>
</evidence>
<keyword evidence="3" id="KW-1185">Reference proteome</keyword>
<gene>
    <name evidence="2" type="ORF">P4706_27935</name>
</gene>
<dbReference type="InterPro" id="IPR036116">
    <property type="entry name" value="FN3_sf"/>
</dbReference>
<dbReference type="RefSeq" id="WP_367408365.1">
    <property type="nucleotide sequence ID" value="NZ_JARNBH010000042.1"/>
</dbReference>
<dbReference type="EMBL" id="JARNBH010000042">
    <property type="protein sequence ID" value="MEC0276824.1"/>
    <property type="molecule type" value="Genomic_DNA"/>
</dbReference>
<dbReference type="AlphaFoldDB" id="A0AAW9NGG4"/>
<dbReference type="CDD" id="cd00063">
    <property type="entry name" value="FN3"/>
    <property type="match status" value="1"/>
</dbReference>
<dbReference type="SUPFAM" id="SSF49265">
    <property type="entry name" value="Fibronectin type III"/>
    <property type="match status" value="1"/>
</dbReference>
<dbReference type="SMART" id="SM00060">
    <property type="entry name" value="FN3"/>
    <property type="match status" value="2"/>
</dbReference>
<dbReference type="Gene3D" id="2.60.40.10">
    <property type="entry name" value="Immunoglobulins"/>
    <property type="match status" value="2"/>
</dbReference>
<comment type="caution">
    <text evidence="2">The sequence shown here is derived from an EMBL/GenBank/DDBJ whole genome shotgun (WGS) entry which is preliminary data.</text>
</comment>
<dbReference type="InterPro" id="IPR003961">
    <property type="entry name" value="FN3_dom"/>
</dbReference>
<evidence type="ECO:0000313" key="2">
    <source>
        <dbReference type="EMBL" id="MEC0276824.1"/>
    </source>
</evidence>
<dbReference type="InterPro" id="IPR013783">
    <property type="entry name" value="Ig-like_fold"/>
</dbReference>
<reference evidence="2 3" key="1">
    <citation type="submission" date="2023-03" db="EMBL/GenBank/DDBJ databases">
        <title>Bacillus Genome Sequencing.</title>
        <authorList>
            <person name="Dunlap C."/>
        </authorList>
    </citation>
    <scope>NUCLEOTIDE SEQUENCE [LARGE SCALE GENOMIC DNA]</scope>
    <source>
        <strain evidence="2 3">B-41290</strain>
    </source>
</reference>
<accession>A0AAW9NGG4</accession>
<proteinExistence type="predicted"/>
<name>A0AAW9NGG4_9BACI</name>
<feature type="domain" description="Fibronectin type-III" evidence="1">
    <location>
        <begin position="197"/>
        <end position="283"/>
    </location>
</feature>
<dbReference type="PROSITE" id="PS50853">
    <property type="entry name" value="FN3"/>
    <property type="match status" value="1"/>
</dbReference>
<sequence>MGNIANFSFTAQAPVFSLTTILPGTAVHAVGGDRLEGTFFEGNGIVTSVSRESLEVELFDTFIREFQTVTVTLDDFTAGKTDLSVLTIEDGTGSENTGTIPSDRVAPADVTEVDVVESYDSAVITFTLPTDVDFHHLVLYRDDVMIAPSIIGNTYTDTELYPEQDYSYLVRSVDTIGNASEGFEFDIVTIAEPDFTPPGEVTNLEVSSIGSTTAELIFDAPEDPDFDHVQIFNGQTLVADSITETYYELNSLTASTAYTFTVKAVDASGNTSTGVNISFTTTL</sequence>
<protein>
    <submittedName>
        <fullName evidence="2">Fibronectin type III domain-containing protein</fullName>
    </submittedName>
</protein>
<dbReference type="Proteomes" id="UP001307168">
    <property type="component" value="Unassembled WGS sequence"/>
</dbReference>